<evidence type="ECO:0000256" key="6">
    <source>
        <dbReference type="ARBA" id="ARBA00023008"/>
    </source>
</evidence>
<gene>
    <name evidence="11" type="ORF">SAMN04489718_1048</name>
</gene>
<dbReference type="GO" id="GO:0005737">
    <property type="term" value="C:cytoplasm"/>
    <property type="evidence" value="ECO:0007669"/>
    <property type="project" value="UniProtKB-SubCell"/>
</dbReference>
<dbReference type="PANTHER" id="PTHR33677:SF3">
    <property type="entry name" value="COPPER-SENSING TRANSCRIPTIONAL REPRESSOR RICR"/>
    <property type="match status" value="1"/>
</dbReference>
<dbReference type="InterPro" id="IPR038390">
    <property type="entry name" value="Metal_Tscrpt_repr_sf"/>
</dbReference>
<dbReference type="EMBL" id="FNKO01000001">
    <property type="protein sequence ID" value="SDQ26867.1"/>
    <property type="molecule type" value="Genomic_DNA"/>
</dbReference>
<evidence type="ECO:0000256" key="5">
    <source>
        <dbReference type="ARBA" id="ARBA00022723"/>
    </source>
</evidence>
<dbReference type="Proteomes" id="UP000199301">
    <property type="component" value="Unassembled WGS sequence"/>
</dbReference>
<dbReference type="Gene3D" id="1.20.58.1000">
    <property type="entry name" value="Metal-sensitive repressor, helix protomer"/>
    <property type="match status" value="1"/>
</dbReference>
<keyword evidence="5" id="KW-0479">Metal-binding</keyword>
<proteinExistence type="inferred from homology"/>
<evidence type="ECO:0000313" key="12">
    <source>
        <dbReference type="Proteomes" id="UP000199301"/>
    </source>
</evidence>
<evidence type="ECO:0000256" key="1">
    <source>
        <dbReference type="ARBA" id="ARBA00004496"/>
    </source>
</evidence>
<evidence type="ECO:0000256" key="4">
    <source>
        <dbReference type="ARBA" id="ARBA00022491"/>
    </source>
</evidence>
<evidence type="ECO:0000256" key="7">
    <source>
        <dbReference type="ARBA" id="ARBA00023015"/>
    </source>
</evidence>
<feature type="coiled-coil region" evidence="10">
    <location>
        <begin position="1"/>
        <end position="28"/>
    </location>
</feature>
<dbReference type="AlphaFoldDB" id="A0A1H0ZHJ8"/>
<keyword evidence="4" id="KW-0678">Repressor</keyword>
<dbReference type="Pfam" id="PF02583">
    <property type="entry name" value="Trns_repr_metal"/>
    <property type="match status" value="1"/>
</dbReference>
<dbReference type="InterPro" id="IPR003735">
    <property type="entry name" value="Metal_Tscrpt_repr"/>
</dbReference>
<reference evidence="12" key="1">
    <citation type="submission" date="2016-10" db="EMBL/GenBank/DDBJ databases">
        <authorList>
            <person name="Varghese N."/>
            <person name="Submissions S."/>
        </authorList>
    </citation>
    <scope>NUCLEOTIDE SEQUENCE [LARGE SCALE GENOMIC DNA]</scope>
    <source>
        <strain evidence="12">DSM 45459</strain>
    </source>
</reference>
<comment type="similarity">
    <text evidence="2">Belongs to the CsoR family.</text>
</comment>
<dbReference type="OrthoDB" id="9811244at2"/>
<dbReference type="GO" id="GO:0000976">
    <property type="term" value="F:transcription cis-regulatory region binding"/>
    <property type="evidence" value="ECO:0007669"/>
    <property type="project" value="UniProtKB-ARBA"/>
</dbReference>
<dbReference type="STRING" id="995062.SAMN04489718_1048"/>
<keyword evidence="8 11" id="KW-0238">DNA-binding</keyword>
<evidence type="ECO:0000256" key="3">
    <source>
        <dbReference type="ARBA" id="ARBA00022490"/>
    </source>
</evidence>
<dbReference type="RefSeq" id="WP_092521457.1">
    <property type="nucleotide sequence ID" value="NZ_FNKO01000001.1"/>
</dbReference>
<dbReference type="PANTHER" id="PTHR33677">
    <property type="entry name" value="TRANSCRIPTIONAL REPRESSOR FRMR-RELATED"/>
    <property type="match status" value="1"/>
</dbReference>
<keyword evidence="10" id="KW-0175">Coiled coil</keyword>
<keyword evidence="3" id="KW-0963">Cytoplasm</keyword>
<comment type="subcellular location">
    <subcellularLocation>
        <location evidence="1">Cytoplasm</location>
    </subcellularLocation>
</comment>
<dbReference type="GO" id="GO:0032993">
    <property type="term" value="C:protein-DNA complex"/>
    <property type="evidence" value="ECO:0007669"/>
    <property type="project" value="UniProtKB-ARBA"/>
</dbReference>
<dbReference type="GO" id="GO:0001217">
    <property type="term" value="F:DNA-binding transcription repressor activity"/>
    <property type="evidence" value="ECO:0007669"/>
    <property type="project" value="UniProtKB-ARBA"/>
</dbReference>
<name>A0A1H0ZHJ8_9ACTN</name>
<keyword evidence="7" id="KW-0805">Transcription regulation</keyword>
<keyword evidence="9" id="KW-0804">Transcription</keyword>
<accession>A0A1H0ZHJ8</accession>
<protein>
    <submittedName>
        <fullName evidence="11">DNA-binding transcriptional regulator, FrmR family</fullName>
    </submittedName>
</protein>
<dbReference type="CDD" id="cd10148">
    <property type="entry name" value="CsoR-like_DUF156"/>
    <property type="match status" value="1"/>
</dbReference>
<dbReference type="FunFam" id="1.20.58.1000:FF:000003">
    <property type="entry name" value="CopY family transcriptional regulator"/>
    <property type="match status" value="1"/>
</dbReference>
<evidence type="ECO:0000256" key="9">
    <source>
        <dbReference type="ARBA" id="ARBA00023163"/>
    </source>
</evidence>
<keyword evidence="12" id="KW-1185">Reference proteome</keyword>
<evidence type="ECO:0000256" key="10">
    <source>
        <dbReference type="SAM" id="Coils"/>
    </source>
</evidence>
<dbReference type="GO" id="GO:0046872">
    <property type="term" value="F:metal ion binding"/>
    <property type="evidence" value="ECO:0007669"/>
    <property type="project" value="UniProtKB-KW"/>
</dbReference>
<evidence type="ECO:0000256" key="2">
    <source>
        <dbReference type="ARBA" id="ARBA00005428"/>
    </source>
</evidence>
<sequence length="93" mass="10403">MRGYTQDKEEYLKRLRRIEGQIRGLARMVENDEYCIDVLTQISAATKGLQSVSLGLLDEHLKHCVAEALNEGGEAADEKVREASDAIARLVRS</sequence>
<evidence type="ECO:0000313" key="11">
    <source>
        <dbReference type="EMBL" id="SDQ26867.1"/>
    </source>
</evidence>
<organism evidence="11 12">
    <name type="scientific">Actinopolyspora saharensis</name>
    <dbReference type="NCBI Taxonomy" id="995062"/>
    <lineage>
        <taxon>Bacteria</taxon>
        <taxon>Bacillati</taxon>
        <taxon>Actinomycetota</taxon>
        <taxon>Actinomycetes</taxon>
        <taxon>Actinopolysporales</taxon>
        <taxon>Actinopolysporaceae</taxon>
        <taxon>Actinopolyspora</taxon>
    </lineage>
</organism>
<keyword evidence="6" id="KW-0186">Copper</keyword>
<evidence type="ECO:0000256" key="8">
    <source>
        <dbReference type="ARBA" id="ARBA00023125"/>
    </source>
</evidence>